<evidence type="ECO:0000313" key="1">
    <source>
        <dbReference type="EMBL" id="ARF10924.1"/>
    </source>
</evidence>
<gene>
    <name evidence="1" type="ORF">Hokovirus_3_197</name>
</gene>
<sequence>MSKLITFEYICNYIKNMKTYDTIEMEIIQEEKEEPYTLLSPGKTDTIEKLPVKIKNFFGNDITKLKRNGSYNNKLSFYACILNAFDNDFYKNNKKEKSINEFKSNMLYNLNHLKLFDYFCYKNLKWKKKDIVEDIHNNNISFYVVRFIMDFLNINIIILDLNNEDIYIYYPEEKFDIHKNCIILTQYCNNYELITHDDYTWSSKNPNFITMLKNTVNVKTLNFDLSPKKNTKIFDIQDNYYNKLSMYMDSGIYFLN</sequence>
<dbReference type="EMBL" id="KY684105">
    <property type="protein sequence ID" value="ARF10924.1"/>
    <property type="molecule type" value="Genomic_DNA"/>
</dbReference>
<organism evidence="1">
    <name type="scientific">Hokovirus HKV1</name>
    <dbReference type="NCBI Taxonomy" id="1977638"/>
    <lineage>
        <taxon>Viruses</taxon>
        <taxon>Varidnaviria</taxon>
        <taxon>Bamfordvirae</taxon>
        <taxon>Nucleocytoviricota</taxon>
        <taxon>Megaviricetes</taxon>
        <taxon>Imitervirales</taxon>
        <taxon>Mimiviridae</taxon>
        <taxon>Klosneuvirinae</taxon>
        <taxon>Hokovirus</taxon>
    </lineage>
</organism>
<protein>
    <submittedName>
        <fullName evidence="1">Uncharacterized protein</fullName>
    </submittedName>
</protein>
<proteinExistence type="predicted"/>
<accession>A0A1V0SH08</accession>
<name>A0A1V0SH08_9VIRU</name>
<reference evidence="1" key="1">
    <citation type="journal article" date="2017" name="Science">
        <title>Giant viruses with an expanded complement of translation system components.</title>
        <authorList>
            <person name="Schulz F."/>
            <person name="Yutin N."/>
            <person name="Ivanova N.N."/>
            <person name="Ortega D.R."/>
            <person name="Lee T.K."/>
            <person name="Vierheilig J."/>
            <person name="Daims H."/>
            <person name="Horn M."/>
            <person name="Wagner M."/>
            <person name="Jensen G.J."/>
            <person name="Kyrpides N.C."/>
            <person name="Koonin E.V."/>
            <person name="Woyke T."/>
        </authorList>
    </citation>
    <scope>NUCLEOTIDE SEQUENCE</scope>
    <source>
        <strain evidence="1">HKV1</strain>
    </source>
</reference>